<reference evidence="6" key="1">
    <citation type="journal article" date="2014" name="Int. J. Syst. Evol. Microbiol.">
        <title>Complete genome sequence of Corynebacterium casei LMG S-19264T (=DSM 44701T), isolated from a smear-ripened cheese.</title>
        <authorList>
            <consortium name="US DOE Joint Genome Institute (JGI-PGF)"/>
            <person name="Walter F."/>
            <person name="Albersmeier A."/>
            <person name="Kalinowski J."/>
            <person name="Ruckert C."/>
        </authorList>
    </citation>
    <scope>NUCLEOTIDE SEQUENCE</scope>
    <source>
        <strain evidence="6">JCM 17251</strain>
    </source>
</reference>
<evidence type="ECO:0000259" key="4">
    <source>
        <dbReference type="Pfam" id="PF09972"/>
    </source>
</evidence>
<dbReference type="Pfam" id="PF09972">
    <property type="entry name" value="DUF2207"/>
    <property type="match status" value="1"/>
</dbReference>
<gene>
    <name evidence="6" type="ORF">GCM10007971_30170</name>
</gene>
<feature type="compositionally biased region" description="Gly residues" evidence="1">
    <location>
        <begin position="548"/>
        <end position="560"/>
    </location>
</feature>
<organism evidence="6 7">
    <name type="scientific">Oceanobacillus indicireducens</name>
    <dbReference type="NCBI Taxonomy" id="1004261"/>
    <lineage>
        <taxon>Bacteria</taxon>
        <taxon>Bacillati</taxon>
        <taxon>Bacillota</taxon>
        <taxon>Bacilli</taxon>
        <taxon>Bacillales</taxon>
        <taxon>Bacillaceae</taxon>
        <taxon>Oceanobacillus</taxon>
    </lineage>
</organism>
<protein>
    <recommendedName>
        <fullName evidence="8">DUF2207 domain-containing protein</fullName>
    </recommendedName>
</protein>
<dbReference type="RefSeq" id="WP_188858581.1">
    <property type="nucleotide sequence ID" value="NZ_BMOS01000026.1"/>
</dbReference>
<evidence type="ECO:0000313" key="6">
    <source>
        <dbReference type="EMBL" id="GGN63353.1"/>
    </source>
</evidence>
<evidence type="ECO:0000259" key="5">
    <source>
        <dbReference type="Pfam" id="PF20990"/>
    </source>
</evidence>
<accession>A0A917Y346</accession>
<feature type="transmembrane region" description="Helical" evidence="2">
    <location>
        <begin position="423"/>
        <end position="441"/>
    </location>
</feature>
<dbReference type="InterPro" id="IPR048389">
    <property type="entry name" value="YciQ-like_C"/>
</dbReference>
<evidence type="ECO:0000256" key="2">
    <source>
        <dbReference type="SAM" id="Phobius"/>
    </source>
</evidence>
<dbReference type="InterPro" id="IPR018702">
    <property type="entry name" value="DUF2207"/>
</dbReference>
<feature type="domain" description="Predicted membrane protein YciQ-like C-terminal" evidence="5">
    <location>
        <begin position="285"/>
        <end position="463"/>
    </location>
</feature>
<keyword evidence="2" id="KW-1133">Transmembrane helix</keyword>
<dbReference type="Proteomes" id="UP000624041">
    <property type="component" value="Unassembled WGS sequence"/>
</dbReference>
<keyword evidence="2" id="KW-0812">Transmembrane</keyword>
<reference evidence="6" key="2">
    <citation type="submission" date="2020-09" db="EMBL/GenBank/DDBJ databases">
        <authorList>
            <person name="Sun Q."/>
            <person name="Ohkuma M."/>
        </authorList>
    </citation>
    <scope>NUCLEOTIDE SEQUENCE</scope>
    <source>
        <strain evidence="6">JCM 17251</strain>
    </source>
</reference>
<comment type="caution">
    <text evidence="6">The sequence shown here is derived from an EMBL/GenBank/DDBJ whole genome shotgun (WGS) entry which is preliminary data.</text>
</comment>
<keyword evidence="7" id="KW-1185">Reference proteome</keyword>
<dbReference type="AlphaFoldDB" id="A0A917Y346"/>
<dbReference type="EMBL" id="BMOS01000026">
    <property type="protein sequence ID" value="GGN63353.1"/>
    <property type="molecule type" value="Genomic_DNA"/>
</dbReference>
<evidence type="ECO:0000256" key="3">
    <source>
        <dbReference type="SAM" id="SignalP"/>
    </source>
</evidence>
<proteinExistence type="predicted"/>
<feature type="domain" description="DUF2207" evidence="4">
    <location>
        <begin position="29"/>
        <end position="193"/>
    </location>
</feature>
<keyword evidence="2" id="KW-0472">Membrane</keyword>
<feature type="transmembrane region" description="Helical" evidence="2">
    <location>
        <begin position="237"/>
        <end position="255"/>
    </location>
</feature>
<feature type="signal peptide" evidence="3">
    <location>
        <begin position="1"/>
        <end position="24"/>
    </location>
</feature>
<feature type="region of interest" description="Disordered" evidence="1">
    <location>
        <begin position="540"/>
        <end position="560"/>
    </location>
</feature>
<feature type="transmembrane region" description="Helical" evidence="2">
    <location>
        <begin position="399"/>
        <end position="417"/>
    </location>
</feature>
<keyword evidence="3" id="KW-0732">Signal</keyword>
<dbReference type="Pfam" id="PF20990">
    <property type="entry name" value="DUF2207_C"/>
    <property type="match status" value="1"/>
</dbReference>
<evidence type="ECO:0000256" key="1">
    <source>
        <dbReference type="SAM" id="MobiDB-lite"/>
    </source>
</evidence>
<sequence>MKRLVTLFLAILVGVSLFPLHALAVDFIINETDIDAYLLEDGNVKVTEFHTYEFDGKFNGITRSLIPKKGTSITDFAASENGTSLEVERDDDTYKVFRSGKNETVTIELSYLIQDGVEVYEDMAQFYWPFFDTSNESDYENFTVTIHPPKMTTDVIAYGLDEAYKTENIDSDGTVVFKMGLVDSGKNGDIRVAYDNALFSAAPMHDGTIRDEMIREEQKLADKEAAFLARQETLRDLAPYVTTVFGLYLLLLLVYGGRKEEMAKREAEHQYHKVSLVPKEMMSMPATILYFRNQVAEHGDMLTAAMMDLVRKGNIEQRENDTFYLVHENTDLEHETLIMDLLFKKIGENRIFSFDQLEKYTKKTTNQETFYKALVEYKQLLKEEIKSHRLLNKHIKPRWITGLISLLLLSLIILFGVHELYMWLVFNLIVLGGLLLFVLVFQTRTVKGQLISLQWQQFKEDFNDLQSSSWYTLPKDDKERALIFSAGLKDKKLQEKNKYFIESNAVGQPDSTANLLALLTLSSTANTSFSSATRTVAQSVNSSSSSGTGVGGGGGGSGAF</sequence>
<evidence type="ECO:0000313" key="7">
    <source>
        <dbReference type="Proteomes" id="UP000624041"/>
    </source>
</evidence>
<name>A0A917Y346_9BACI</name>
<feature type="chain" id="PRO_5036927224" description="DUF2207 domain-containing protein" evidence="3">
    <location>
        <begin position="25"/>
        <end position="560"/>
    </location>
</feature>
<evidence type="ECO:0008006" key="8">
    <source>
        <dbReference type="Google" id="ProtNLM"/>
    </source>
</evidence>